<evidence type="ECO:0000259" key="14">
    <source>
        <dbReference type="Pfam" id="PF13244"/>
    </source>
</evidence>
<dbReference type="PRINTS" id="PR01434">
    <property type="entry name" value="NADHDHGNASE5"/>
</dbReference>
<evidence type="ECO:0000259" key="15">
    <source>
        <dbReference type="Pfam" id="PF20501"/>
    </source>
</evidence>
<evidence type="ECO:0000313" key="16">
    <source>
        <dbReference type="EMBL" id="MQY31089.1"/>
    </source>
</evidence>
<dbReference type="GO" id="GO:0006811">
    <property type="term" value="P:monoatomic ion transport"/>
    <property type="evidence" value="ECO:0007669"/>
    <property type="project" value="UniProtKB-KW"/>
</dbReference>
<evidence type="ECO:0000313" key="17">
    <source>
        <dbReference type="Proteomes" id="UP000431401"/>
    </source>
</evidence>
<dbReference type="Pfam" id="PF13244">
    <property type="entry name" value="MbhD"/>
    <property type="match status" value="1"/>
</dbReference>
<feature type="transmembrane region" description="Helical" evidence="10">
    <location>
        <begin position="101"/>
        <end position="119"/>
    </location>
</feature>
<keyword evidence="4" id="KW-1003">Cell membrane</keyword>
<keyword evidence="8 10" id="KW-0472">Membrane</keyword>
<evidence type="ECO:0000259" key="11">
    <source>
        <dbReference type="Pfam" id="PF00361"/>
    </source>
</evidence>
<evidence type="ECO:0000256" key="7">
    <source>
        <dbReference type="ARBA" id="ARBA00023065"/>
    </source>
</evidence>
<dbReference type="Pfam" id="PF00361">
    <property type="entry name" value="Proton_antipo_M"/>
    <property type="match status" value="1"/>
</dbReference>
<feature type="transmembrane region" description="Helical" evidence="10">
    <location>
        <begin position="315"/>
        <end position="339"/>
    </location>
</feature>
<feature type="transmembrane region" description="Helical" evidence="10">
    <location>
        <begin position="263"/>
        <end position="283"/>
    </location>
</feature>
<evidence type="ECO:0000256" key="2">
    <source>
        <dbReference type="ARBA" id="ARBA00022448"/>
    </source>
</evidence>
<dbReference type="GO" id="GO:0005886">
    <property type="term" value="C:plasma membrane"/>
    <property type="evidence" value="ECO:0007669"/>
    <property type="project" value="UniProtKB-SubCell"/>
</dbReference>
<comment type="caution">
    <text evidence="16">The sequence shown here is derived from an EMBL/GenBank/DDBJ whole genome shotgun (WGS) entry which is preliminary data.</text>
</comment>
<feature type="transmembrane region" description="Helical" evidence="10">
    <location>
        <begin position="125"/>
        <end position="142"/>
    </location>
</feature>
<keyword evidence="2" id="KW-0813">Transport</keyword>
<feature type="domain" description="MrpA C-terminal/MbhE" evidence="15">
    <location>
        <begin position="677"/>
        <end position="759"/>
    </location>
</feature>
<evidence type="ECO:0000256" key="5">
    <source>
        <dbReference type="ARBA" id="ARBA00022692"/>
    </source>
</evidence>
<dbReference type="OrthoDB" id="9811798at2"/>
<feature type="transmembrane region" description="Helical" evidence="10">
    <location>
        <begin position="492"/>
        <end position="515"/>
    </location>
</feature>
<keyword evidence="3" id="KW-0050">Antiport</keyword>
<evidence type="ECO:0000256" key="6">
    <source>
        <dbReference type="ARBA" id="ARBA00022989"/>
    </source>
</evidence>
<feature type="transmembrane region" description="Helical" evidence="10">
    <location>
        <begin position="797"/>
        <end position="818"/>
    </location>
</feature>
<evidence type="ECO:0000256" key="8">
    <source>
        <dbReference type="ARBA" id="ARBA00023136"/>
    </source>
</evidence>
<dbReference type="GO" id="GO:0016491">
    <property type="term" value="F:oxidoreductase activity"/>
    <property type="evidence" value="ECO:0007669"/>
    <property type="project" value="UniProtKB-KW"/>
</dbReference>
<evidence type="ECO:0000256" key="4">
    <source>
        <dbReference type="ARBA" id="ARBA00022475"/>
    </source>
</evidence>
<keyword evidence="17" id="KW-1185">Reference proteome</keyword>
<dbReference type="Proteomes" id="UP000431401">
    <property type="component" value="Unassembled WGS sequence"/>
</dbReference>
<evidence type="ECO:0000256" key="1">
    <source>
        <dbReference type="ARBA" id="ARBA00004651"/>
    </source>
</evidence>
<name>A0A7K0DZ61_9NOCA</name>
<dbReference type="InterPro" id="IPR025383">
    <property type="entry name" value="MrpA_C/MbhD"/>
</dbReference>
<evidence type="ECO:0000256" key="3">
    <source>
        <dbReference type="ARBA" id="ARBA00022449"/>
    </source>
</evidence>
<dbReference type="PANTHER" id="PTHR43373">
    <property type="entry name" value="NA(+)/H(+) ANTIPORTER SUBUNIT"/>
    <property type="match status" value="1"/>
</dbReference>
<keyword evidence="16" id="KW-0560">Oxidoreductase</keyword>
<feature type="transmembrane region" description="Helical" evidence="10">
    <location>
        <begin position="643"/>
        <end position="661"/>
    </location>
</feature>
<dbReference type="InterPro" id="IPR046806">
    <property type="entry name" value="MrpA_C/MbhE"/>
</dbReference>
<organism evidence="16 17">
    <name type="scientific">Nocardia aurantia</name>
    <dbReference type="NCBI Taxonomy" id="2585199"/>
    <lineage>
        <taxon>Bacteria</taxon>
        <taxon>Bacillati</taxon>
        <taxon>Actinomycetota</taxon>
        <taxon>Actinomycetes</taxon>
        <taxon>Mycobacteriales</taxon>
        <taxon>Nocardiaceae</taxon>
        <taxon>Nocardia</taxon>
    </lineage>
</organism>
<feature type="transmembrane region" description="Helical" evidence="10">
    <location>
        <begin position="901"/>
        <end position="923"/>
    </location>
</feature>
<feature type="transmembrane region" description="Helical" evidence="10">
    <location>
        <begin position="856"/>
        <end position="881"/>
    </location>
</feature>
<dbReference type="EC" id="1.6.5.11" evidence="16"/>
<feature type="transmembrane region" description="Helical" evidence="10">
    <location>
        <begin position="197"/>
        <end position="221"/>
    </location>
</feature>
<accession>A0A7K0DZ61</accession>
<dbReference type="RefSeq" id="WP_153348334.1">
    <property type="nucleotide sequence ID" value="NZ_WEGI01000016.1"/>
</dbReference>
<feature type="transmembrane region" description="Helical" evidence="10">
    <location>
        <begin position="69"/>
        <end position="89"/>
    </location>
</feature>
<sequence length="944" mass="99065">MLAILLAHAAAAVVALPCVRVLGRRAFYVLALAPLSGLAWVATHWNDGQRIAIGWAPAMHMDLDLRFDVLASIMSALVLGIGALILIYCARYFDDDDAQRLGIFAGYLVAFAGAMFGLVVSDNMLLLYTFWEVTTVLSFLLVGHHSEQGPDRRAAMQALLVTAAGGLAMLVGIVMVGEHYGSYLLSDVLIRVRPHDWWTAIALVLILVGALSKSAIVPLHFWLPGAMVAPTPVSAYLHAAAMVKAGVYLVARLAPGFAGSAPWHPIVLCLGLLSMILAGLRALQVTDLKLVLAFGTVSQLGFLMVLLGVGTPAAALAGVTMIVAHALFKSALFMVVGIIDHGAGTRDLRRLSGLGRRAPALCVIAILAALSMAGIPPLLGFVGKESALAALLTADNLSAPVRGLLTLGVVIGSMLTVGYSLRFLWGAFGTKPESAKLPAPEQRWHRPGPMLLLPPGIAAVLSLAAGLGAPWLDGLLRPYAQTLPGAEPEHLALWHGWGHALALSMVVIACGMVLFEIRDRFGESANPRLGNADRVYDRVLATMDTLSLRMTGATQRGSLPLNQALILTTLAVLPTVMLLFGARARVSLRWWDSPAQPVIGLIMAAMAIGATVMRNRLAAVLLVGVTGYGSGVIFALHGAPDLALTQFLVETLVLVIFVLVLRKFPAEVEPGRTAALRFRRAGLAIVVGTVVAVLGAFATAARTAEPIWRRIPMAAYQFGGGKNAVNVLLVDARGWDTLGEISVLVVAATGVASLVFRSRRFGLAPRVADAPGYAPDPAAPDWLTAASLLPARERSMVLAITTRLVFPTIMAMSAYFFFAGHNAPGGGFAGGLTAGLALVLRYLAGGRYELGEALPLDAGQLLGTGLVFAAGTATGSMFLGAPPLSSAIIQVTLPLIGAVKLVTAMLFDLGVYLIVVGLVLDVLRSLGAGLDSEANAPGRGQEVR</sequence>
<comment type="subcellular location">
    <subcellularLocation>
        <location evidence="1">Cell membrane</location>
        <topology evidence="1">Multi-pass membrane protein</topology>
    </subcellularLocation>
    <subcellularLocation>
        <location evidence="9">Membrane</location>
        <topology evidence="9">Multi-pass membrane protein</topology>
    </subcellularLocation>
</comment>
<reference evidence="16 17" key="1">
    <citation type="submission" date="2019-10" db="EMBL/GenBank/DDBJ databases">
        <title>Nocardia macrotermitis sp. nov. and Nocardia aurantia sp. nov., isolated from the gut of fungus growing-termite Macrotermes natalensis.</title>
        <authorList>
            <person name="Benndorf R."/>
            <person name="Schwitalla J."/>
            <person name="Martin K."/>
            <person name="De Beer W."/>
            <person name="Kaster A.-K."/>
            <person name="Vollmers J."/>
            <person name="Poulsen M."/>
            <person name="Beemelmanns C."/>
        </authorList>
    </citation>
    <scope>NUCLEOTIDE SEQUENCE [LARGE SCALE GENOMIC DNA]</scope>
    <source>
        <strain evidence="16 17">RB56</strain>
    </source>
</reference>
<dbReference type="Pfam" id="PF00662">
    <property type="entry name" value="Proton_antipo_N"/>
    <property type="match status" value="1"/>
</dbReference>
<evidence type="ECO:0000259" key="13">
    <source>
        <dbReference type="Pfam" id="PF04039"/>
    </source>
</evidence>
<feature type="domain" description="MrpA C-terminal/MbhD" evidence="14">
    <location>
        <begin position="601"/>
        <end position="665"/>
    </location>
</feature>
<feature type="transmembrane region" description="Helical" evidence="10">
    <location>
        <begin position="619"/>
        <end position="637"/>
    </location>
</feature>
<dbReference type="InterPro" id="IPR001516">
    <property type="entry name" value="Proton_antipo_N"/>
</dbReference>
<dbReference type="Pfam" id="PF04039">
    <property type="entry name" value="MnhB"/>
    <property type="match status" value="1"/>
</dbReference>
<dbReference type="GO" id="GO:0015297">
    <property type="term" value="F:antiporter activity"/>
    <property type="evidence" value="ECO:0007669"/>
    <property type="project" value="UniProtKB-KW"/>
</dbReference>
<dbReference type="InterPro" id="IPR001750">
    <property type="entry name" value="ND/Mrp_TM"/>
</dbReference>
<protein>
    <submittedName>
        <fullName evidence="16">NAD(P)H-quinone oxidoreductase subunit 2</fullName>
        <ecNumber evidence="16">1.6.5.11</ecNumber>
    </submittedName>
</protein>
<feature type="transmembrane region" description="Helical" evidence="10">
    <location>
        <begin position="449"/>
        <end position="472"/>
    </location>
</feature>
<feature type="domain" description="NADH:quinone oxidoreductase/Mrp antiporter transmembrane" evidence="11">
    <location>
        <begin position="121"/>
        <end position="396"/>
    </location>
</feature>
<evidence type="ECO:0000259" key="12">
    <source>
        <dbReference type="Pfam" id="PF00662"/>
    </source>
</evidence>
<feature type="transmembrane region" description="Helical" evidence="10">
    <location>
        <begin position="290"/>
        <end position="309"/>
    </location>
</feature>
<dbReference type="NCBIfam" id="NF009284">
    <property type="entry name" value="PRK12644.1"/>
    <property type="match status" value="1"/>
</dbReference>
<keyword evidence="5 9" id="KW-0812">Transmembrane</keyword>
<evidence type="ECO:0000256" key="9">
    <source>
        <dbReference type="RuleBase" id="RU000320"/>
    </source>
</evidence>
<evidence type="ECO:0000256" key="10">
    <source>
        <dbReference type="SAM" id="Phobius"/>
    </source>
</evidence>
<feature type="domain" description="Na+/H+ antiporter MnhB subunit-related protein" evidence="13">
    <location>
        <begin position="797"/>
        <end position="920"/>
    </location>
</feature>
<gene>
    <name evidence="16" type="primary">ndhB</name>
    <name evidence="16" type="ORF">NRB56_66960</name>
</gene>
<feature type="transmembrane region" description="Helical" evidence="10">
    <location>
        <begin position="737"/>
        <end position="756"/>
    </location>
</feature>
<dbReference type="AlphaFoldDB" id="A0A7K0DZ61"/>
<dbReference type="EMBL" id="WEGI01000016">
    <property type="protein sequence ID" value="MQY31089.1"/>
    <property type="molecule type" value="Genomic_DNA"/>
</dbReference>
<feature type="transmembrane region" description="Helical" evidence="10">
    <location>
        <begin position="564"/>
        <end position="582"/>
    </location>
</feature>
<dbReference type="Pfam" id="PF20501">
    <property type="entry name" value="MbhE"/>
    <property type="match status" value="1"/>
</dbReference>
<feature type="transmembrane region" description="Helical" evidence="10">
    <location>
        <begin position="681"/>
        <end position="701"/>
    </location>
</feature>
<keyword evidence="6 10" id="KW-1133">Transmembrane helix</keyword>
<feature type="transmembrane region" description="Helical" evidence="10">
    <location>
        <begin position="594"/>
        <end position="612"/>
    </location>
</feature>
<feature type="transmembrane region" description="Helical" evidence="10">
    <location>
        <begin position="360"/>
        <end position="383"/>
    </location>
</feature>
<feature type="transmembrane region" description="Helical" evidence="10">
    <location>
        <begin position="403"/>
        <end position="428"/>
    </location>
</feature>
<feature type="domain" description="NADH-Ubiquinone oxidoreductase (complex I) chain 5 N-terminal" evidence="12">
    <location>
        <begin position="58"/>
        <end position="97"/>
    </location>
</feature>
<dbReference type="PANTHER" id="PTHR43373:SF1">
    <property type="entry name" value="NA(+)_H(+) ANTIPORTER SUBUNIT A"/>
    <property type="match status" value="1"/>
</dbReference>
<feature type="transmembrane region" description="Helical" evidence="10">
    <location>
        <begin position="154"/>
        <end position="177"/>
    </location>
</feature>
<proteinExistence type="predicted"/>
<keyword evidence="7" id="KW-0406">Ion transport</keyword>
<dbReference type="InterPro" id="IPR007182">
    <property type="entry name" value="MnhB"/>
</dbReference>
<dbReference type="InterPro" id="IPR050616">
    <property type="entry name" value="CPA3_Na-H_Antiporter_A"/>
</dbReference>
<feature type="transmembrane region" description="Helical" evidence="10">
    <location>
        <begin position="824"/>
        <end position="844"/>
    </location>
</feature>